<accession>A0A135ZZE5</accession>
<dbReference type="GO" id="GO:0005975">
    <property type="term" value="P:carbohydrate metabolic process"/>
    <property type="evidence" value="ECO:0007669"/>
    <property type="project" value="InterPro"/>
</dbReference>
<keyword evidence="1" id="KW-0732">Signal</keyword>
<dbReference type="SUPFAM" id="SSF88713">
    <property type="entry name" value="Glycoside hydrolase/deacetylase"/>
    <property type="match status" value="1"/>
</dbReference>
<evidence type="ECO:0008006" key="4">
    <source>
        <dbReference type="Google" id="ProtNLM"/>
    </source>
</evidence>
<comment type="caution">
    <text evidence="2">The sequence shown here is derived from an EMBL/GenBank/DDBJ whole genome shotgun (WGS) entry which is preliminary data.</text>
</comment>
<proteinExistence type="predicted"/>
<feature type="signal peptide" evidence="1">
    <location>
        <begin position="1"/>
        <end position="19"/>
    </location>
</feature>
<dbReference type="InterPro" id="IPR006837">
    <property type="entry name" value="Divergent_DAC"/>
</dbReference>
<dbReference type="Pfam" id="PF04748">
    <property type="entry name" value="Polysacc_deac_2"/>
    <property type="match status" value="1"/>
</dbReference>
<dbReference type="EMBL" id="LSNE01000007">
    <property type="protein sequence ID" value="KXI28355.1"/>
    <property type="molecule type" value="Genomic_DNA"/>
</dbReference>
<feature type="chain" id="PRO_5007469213" description="Divergent polysaccharide deacetylase family protein" evidence="1">
    <location>
        <begin position="20"/>
        <end position="257"/>
    </location>
</feature>
<dbReference type="Gene3D" id="3.20.20.370">
    <property type="entry name" value="Glycoside hydrolase/deacetylase"/>
    <property type="match status" value="1"/>
</dbReference>
<dbReference type="InterPro" id="IPR011330">
    <property type="entry name" value="Glyco_hydro/deAcase_b/a-brl"/>
</dbReference>
<dbReference type="RefSeq" id="WP_068378553.1">
    <property type="nucleotide sequence ID" value="NZ_LSNE01000007.1"/>
</dbReference>
<protein>
    <recommendedName>
        <fullName evidence="4">Divergent polysaccharide deacetylase family protein</fullName>
    </recommendedName>
</protein>
<dbReference type="OrthoDB" id="9784811at2"/>
<dbReference type="STRING" id="1799789.AX660_18490"/>
<name>A0A135ZZE5_9ALTE</name>
<dbReference type="CDD" id="cd10936">
    <property type="entry name" value="CE4_DAC2"/>
    <property type="match status" value="1"/>
</dbReference>
<dbReference type="PANTHER" id="PTHR30105">
    <property type="entry name" value="UNCHARACTERIZED YIBQ-RELATED"/>
    <property type="match status" value="1"/>
</dbReference>
<evidence type="ECO:0000256" key="1">
    <source>
        <dbReference type="SAM" id="SignalP"/>
    </source>
</evidence>
<gene>
    <name evidence="2" type="ORF">AX660_18490</name>
</gene>
<reference evidence="3" key="1">
    <citation type="submission" date="2016-02" db="EMBL/GenBank/DDBJ databases">
        <authorList>
            <person name="Schultz-Johansen M."/>
            <person name="Glaring M.A."/>
            <person name="Bech P.K."/>
            <person name="Stougaard P."/>
        </authorList>
    </citation>
    <scope>NUCLEOTIDE SEQUENCE [LARGE SCALE GENOMIC DNA]</scope>
    <source>
        <strain evidence="3">S66</strain>
    </source>
</reference>
<keyword evidence="3" id="KW-1185">Reference proteome</keyword>
<evidence type="ECO:0000313" key="2">
    <source>
        <dbReference type="EMBL" id="KXI28355.1"/>
    </source>
</evidence>
<dbReference type="AlphaFoldDB" id="A0A135ZZE5"/>
<dbReference type="Proteomes" id="UP000070299">
    <property type="component" value="Unassembled WGS sequence"/>
</dbReference>
<dbReference type="PANTHER" id="PTHR30105:SF2">
    <property type="entry name" value="DIVERGENT POLYSACCHARIDE DEACETYLASE SUPERFAMILY"/>
    <property type="match status" value="1"/>
</dbReference>
<sequence length="257" mass="28693">MQHLLLIILVLCLSFKAHAQLAEIALIIDDMGNKDEDAQAFALPAEVTFAILPNKVLSKQFSERAREQSREVILHMPMESIAGIKEEHNSLNANMTTVQMRLLLQQALDTVPYASGVNNHMGSKLTQLDQPMAVMMEFLLQQGLYFVDSRTTSLSKAERIARQTGVMAVKRNVFLDHQADVGHIEMQFNRLVRLAKKHGRAVAIAHPYPQTLEFLHDNLALLEAQGISLVKLGDFIRNDEKHVSQGNQSFGSANTAK</sequence>
<evidence type="ECO:0000313" key="3">
    <source>
        <dbReference type="Proteomes" id="UP000070299"/>
    </source>
</evidence>
<organism evidence="2 3">
    <name type="scientific">Paraglaciecola hydrolytica</name>
    <dbReference type="NCBI Taxonomy" id="1799789"/>
    <lineage>
        <taxon>Bacteria</taxon>
        <taxon>Pseudomonadati</taxon>
        <taxon>Pseudomonadota</taxon>
        <taxon>Gammaproteobacteria</taxon>
        <taxon>Alteromonadales</taxon>
        <taxon>Alteromonadaceae</taxon>
        <taxon>Paraglaciecola</taxon>
    </lineage>
</organism>